<reference evidence="1 2" key="1">
    <citation type="submission" date="2024-03" db="EMBL/GenBank/DDBJ databases">
        <title>Novel species of the genus Variovorax.</title>
        <authorList>
            <person name="Liu Q."/>
            <person name="Xin Y.-H."/>
        </authorList>
    </citation>
    <scope>NUCLEOTIDE SEQUENCE [LARGE SCALE GENOMIC DNA]</scope>
    <source>
        <strain evidence="1 2">KACC 18501</strain>
    </source>
</reference>
<accession>A0ABU8VZB1</accession>
<gene>
    <name evidence="1" type="ORF">WKW80_14050</name>
</gene>
<proteinExistence type="predicted"/>
<keyword evidence="2" id="KW-1185">Reference proteome</keyword>
<organism evidence="1 2">
    <name type="scientific">Variovorax humicola</name>
    <dbReference type="NCBI Taxonomy" id="1769758"/>
    <lineage>
        <taxon>Bacteria</taxon>
        <taxon>Pseudomonadati</taxon>
        <taxon>Pseudomonadota</taxon>
        <taxon>Betaproteobacteria</taxon>
        <taxon>Burkholderiales</taxon>
        <taxon>Comamonadaceae</taxon>
        <taxon>Variovorax</taxon>
    </lineage>
</organism>
<evidence type="ECO:0000313" key="2">
    <source>
        <dbReference type="Proteomes" id="UP001363010"/>
    </source>
</evidence>
<dbReference type="RefSeq" id="WP_340364188.1">
    <property type="nucleotide sequence ID" value="NZ_JBBKZV010000007.1"/>
</dbReference>
<comment type="caution">
    <text evidence="1">The sequence shown here is derived from an EMBL/GenBank/DDBJ whole genome shotgun (WGS) entry which is preliminary data.</text>
</comment>
<name>A0ABU8VZB1_9BURK</name>
<dbReference type="Proteomes" id="UP001363010">
    <property type="component" value="Unassembled WGS sequence"/>
</dbReference>
<protein>
    <submittedName>
        <fullName evidence="1">Uncharacterized protein</fullName>
    </submittedName>
</protein>
<dbReference type="EMBL" id="JBBKZV010000007">
    <property type="protein sequence ID" value="MEJ8823145.1"/>
    <property type="molecule type" value="Genomic_DNA"/>
</dbReference>
<evidence type="ECO:0000313" key="1">
    <source>
        <dbReference type="EMBL" id="MEJ8823145.1"/>
    </source>
</evidence>
<sequence>MIKWLSGRALVVIADGHPLSRAKGVGAGRTQVARGVGCGGGRCARQGADDVAEDAVEQGSLLNVQVLLQRSYFPLTFGNLSTRFGLLPTLLPTSINHIYARKVFFCEPQGVAYFLAKNIEMA</sequence>